<protein>
    <submittedName>
        <fullName evidence="2">Helix-turn-helix domain protein</fullName>
    </submittedName>
</protein>
<reference evidence="2 3" key="1">
    <citation type="submission" date="2019-02" db="EMBL/GenBank/DDBJ databases">
        <title>Deep-cultivation of Planctomycetes and their phenomic and genomic characterization uncovers novel biology.</title>
        <authorList>
            <person name="Wiegand S."/>
            <person name="Jogler M."/>
            <person name="Boedeker C."/>
            <person name="Pinto D."/>
            <person name="Vollmers J."/>
            <person name="Rivas-Marin E."/>
            <person name="Kohn T."/>
            <person name="Peeters S.H."/>
            <person name="Heuer A."/>
            <person name="Rast P."/>
            <person name="Oberbeckmann S."/>
            <person name="Bunk B."/>
            <person name="Jeske O."/>
            <person name="Meyerdierks A."/>
            <person name="Storesund J.E."/>
            <person name="Kallscheuer N."/>
            <person name="Luecker S."/>
            <person name="Lage O.M."/>
            <person name="Pohl T."/>
            <person name="Merkel B.J."/>
            <person name="Hornburger P."/>
            <person name="Mueller R.-W."/>
            <person name="Bruemmer F."/>
            <person name="Labrenz M."/>
            <person name="Spormann A.M."/>
            <person name="Op Den Camp H."/>
            <person name="Overmann J."/>
            <person name="Amann R."/>
            <person name="Jetten M.S.M."/>
            <person name="Mascher T."/>
            <person name="Medema M.H."/>
            <person name="Devos D.P."/>
            <person name="Kaster A.-K."/>
            <person name="Ovreas L."/>
            <person name="Rohde M."/>
            <person name="Galperin M.Y."/>
            <person name="Jogler C."/>
        </authorList>
    </citation>
    <scope>NUCLEOTIDE SEQUENCE [LARGE SCALE GENOMIC DNA]</scope>
    <source>
        <strain evidence="2 3">Poly41</strain>
    </source>
</reference>
<sequence length="82" mass="9127">MTEGVGEGSSVELPAMMSIRDVARELNCSERHVRRLSDSERMPSPLKLGSLLRYRRQMIDEWIANGCPNTPSMTDVDESGSS</sequence>
<evidence type="ECO:0000313" key="3">
    <source>
        <dbReference type="Proteomes" id="UP000319143"/>
    </source>
</evidence>
<dbReference type="Pfam" id="PF12728">
    <property type="entry name" value="HTH_17"/>
    <property type="match status" value="1"/>
</dbReference>
<dbReference type="Proteomes" id="UP000319143">
    <property type="component" value="Unassembled WGS sequence"/>
</dbReference>
<feature type="domain" description="Helix-turn-helix" evidence="1">
    <location>
        <begin position="16"/>
        <end position="65"/>
    </location>
</feature>
<dbReference type="OrthoDB" id="291753at2"/>
<name>A0A5C6D9A7_9BACT</name>
<dbReference type="InterPro" id="IPR041657">
    <property type="entry name" value="HTH_17"/>
</dbReference>
<keyword evidence="3" id="KW-1185">Reference proteome</keyword>
<dbReference type="SUPFAM" id="SSF46955">
    <property type="entry name" value="Putative DNA-binding domain"/>
    <property type="match status" value="1"/>
</dbReference>
<proteinExistence type="predicted"/>
<evidence type="ECO:0000313" key="2">
    <source>
        <dbReference type="EMBL" id="TWU32287.1"/>
    </source>
</evidence>
<evidence type="ECO:0000259" key="1">
    <source>
        <dbReference type="Pfam" id="PF12728"/>
    </source>
</evidence>
<dbReference type="EMBL" id="SJPV01000013">
    <property type="protein sequence ID" value="TWU32287.1"/>
    <property type="molecule type" value="Genomic_DNA"/>
</dbReference>
<accession>A0A5C6D9A7</accession>
<dbReference type="InterPro" id="IPR009061">
    <property type="entry name" value="DNA-bd_dom_put_sf"/>
</dbReference>
<dbReference type="RefSeq" id="WP_146530517.1">
    <property type="nucleotide sequence ID" value="NZ_SJPV01000013.1"/>
</dbReference>
<gene>
    <name evidence="2" type="ORF">Poly41_57730</name>
</gene>
<comment type="caution">
    <text evidence="2">The sequence shown here is derived from an EMBL/GenBank/DDBJ whole genome shotgun (WGS) entry which is preliminary data.</text>
</comment>
<dbReference type="AlphaFoldDB" id="A0A5C6D9A7"/>
<organism evidence="2 3">
    <name type="scientific">Novipirellula artificiosorum</name>
    <dbReference type="NCBI Taxonomy" id="2528016"/>
    <lineage>
        <taxon>Bacteria</taxon>
        <taxon>Pseudomonadati</taxon>
        <taxon>Planctomycetota</taxon>
        <taxon>Planctomycetia</taxon>
        <taxon>Pirellulales</taxon>
        <taxon>Pirellulaceae</taxon>
        <taxon>Novipirellula</taxon>
    </lineage>
</organism>